<dbReference type="GO" id="GO:0017119">
    <property type="term" value="C:Golgi transport complex"/>
    <property type="evidence" value="ECO:0007669"/>
    <property type="project" value="InterPro"/>
</dbReference>
<comment type="similarity">
    <text evidence="2">Belongs to the COG8 family.</text>
</comment>
<evidence type="ECO:0000313" key="9">
    <source>
        <dbReference type="EMBL" id="KZV82976.1"/>
    </source>
</evidence>
<dbReference type="GO" id="GO:0006891">
    <property type="term" value="P:intra-Golgi vesicle-mediated transport"/>
    <property type="evidence" value="ECO:0007669"/>
    <property type="project" value="TreeGrafter"/>
</dbReference>
<proteinExistence type="inferred from homology"/>
<keyword evidence="10" id="KW-1185">Reference proteome</keyword>
<keyword evidence="7" id="KW-0472">Membrane</keyword>
<sequence>MDDTYIAQLAALPLQQIKDEPGALQQSALQLTQSLTALCHAQYPTFLLAHGSSSTLNSTLADLDSTLESLIASLSPLNDQCTQFAKSTQPVLAQRRAAALLLEHHDKLLDLLELPQLLTTCIVNSSYQEALDLIAHARQLATRFPDVAVVQDVRAEVEHAARVMAAQLLGVLREPAKLPVLFRAVNFLRRMAELDEDELALAFLTSRLALFDATVAALDKSGDDDVDFLRKYSDAFRECAYDVVSQYTTIFLEHAQPHVHVELHHLLASFVHTLSQRLVALVRTTFVPSDTARLLPPGNIATLLTRLSYTAQSLARLGLDLRPLFDAPSQQSIVLSARIALEAAADDFLRVLPNHLAAKVPAPSTSDDQRPLHVPPASLAAFLPLAQLTNALAGALNNLRLLAPPATRDDVYALFAQTLVRCGNVLGAADGPWARAALREYVRALVPFAERALLEGVYAEPATADAEAQGAPVPAVEREDVAELHRLMRQWESWIQEVS</sequence>
<dbReference type="Pfam" id="PF04124">
    <property type="entry name" value="Dor1"/>
    <property type="match status" value="1"/>
</dbReference>
<gene>
    <name evidence="9" type="ORF">EXIGLDRAFT_843314</name>
</gene>
<evidence type="ECO:0000256" key="3">
    <source>
        <dbReference type="ARBA" id="ARBA00020983"/>
    </source>
</evidence>
<dbReference type="AlphaFoldDB" id="A0A165CRQ2"/>
<name>A0A165CRQ2_EXIGL</name>
<evidence type="ECO:0000256" key="7">
    <source>
        <dbReference type="ARBA" id="ARBA00023136"/>
    </source>
</evidence>
<dbReference type="OrthoDB" id="1661054at2759"/>
<reference evidence="9 10" key="1">
    <citation type="journal article" date="2016" name="Mol. Biol. Evol.">
        <title>Comparative Genomics of Early-Diverging Mushroom-Forming Fungi Provides Insights into the Origins of Lignocellulose Decay Capabilities.</title>
        <authorList>
            <person name="Nagy L.G."/>
            <person name="Riley R."/>
            <person name="Tritt A."/>
            <person name="Adam C."/>
            <person name="Daum C."/>
            <person name="Floudas D."/>
            <person name="Sun H."/>
            <person name="Yadav J.S."/>
            <person name="Pangilinan J."/>
            <person name="Larsson K.H."/>
            <person name="Matsuura K."/>
            <person name="Barry K."/>
            <person name="Labutti K."/>
            <person name="Kuo R."/>
            <person name="Ohm R.A."/>
            <person name="Bhattacharya S.S."/>
            <person name="Shirouzu T."/>
            <person name="Yoshinaga Y."/>
            <person name="Martin F.M."/>
            <person name="Grigoriev I.V."/>
            <person name="Hibbett D.S."/>
        </authorList>
    </citation>
    <scope>NUCLEOTIDE SEQUENCE [LARGE SCALE GENOMIC DNA]</scope>
    <source>
        <strain evidence="9 10">HHB12029</strain>
    </source>
</reference>
<dbReference type="GO" id="GO:0000139">
    <property type="term" value="C:Golgi membrane"/>
    <property type="evidence" value="ECO:0007669"/>
    <property type="project" value="UniProtKB-SubCell"/>
</dbReference>
<keyword evidence="6" id="KW-0333">Golgi apparatus</keyword>
<dbReference type="STRING" id="1314781.A0A165CRQ2"/>
<dbReference type="FunCoup" id="A0A165CRQ2">
    <property type="interactions" value="53"/>
</dbReference>
<keyword evidence="4" id="KW-0813">Transport</keyword>
<dbReference type="SUPFAM" id="SSF74788">
    <property type="entry name" value="Cullin repeat-like"/>
    <property type="match status" value="1"/>
</dbReference>
<evidence type="ECO:0000313" key="10">
    <source>
        <dbReference type="Proteomes" id="UP000077266"/>
    </source>
</evidence>
<evidence type="ECO:0000256" key="8">
    <source>
        <dbReference type="ARBA" id="ARBA00031347"/>
    </source>
</evidence>
<dbReference type="GO" id="GO:0015031">
    <property type="term" value="P:protein transport"/>
    <property type="evidence" value="ECO:0007669"/>
    <property type="project" value="UniProtKB-KW"/>
</dbReference>
<dbReference type="InterPro" id="IPR016159">
    <property type="entry name" value="Cullin_repeat-like_dom_sf"/>
</dbReference>
<dbReference type="PANTHER" id="PTHR21311:SF0">
    <property type="entry name" value="CONSERVED OLIGOMERIC GOLGI COMPLEX SUBUNIT 8"/>
    <property type="match status" value="1"/>
</dbReference>
<protein>
    <recommendedName>
        <fullName evidence="3">Conserved oligomeric Golgi complex subunit 8</fullName>
    </recommendedName>
    <alternativeName>
        <fullName evidence="8">Component of oligomeric Golgi complex 8</fullName>
    </alternativeName>
</protein>
<evidence type="ECO:0000256" key="6">
    <source>
        <dbReference type="ARBA" id="ARBA00023034"/>
    </source>
</evidence>
<evidence type="ECO:0000256" key="4">
    <source>
        <dbReference type="ARBA" id="ARBA00022448"/>
    </source>
</evidence>
<keyword evidence="5" id="KW-0653">Protein transport</keyword>
<evidence type="ECO:0000256" key="2">
    <source>
        <dbReference type="ARBA" id="ARBA00006419"/>
    </source>
</evidence>
<accession>A0A165CRQ2</accession>
<dbReference type="PANTHER" id="PTHR21311">
    <property type="entry name" value="CONSERVED OLIGOMERIC GOLGI COMPLEX COMPONENT 8"/>
    <property type="match status" value="1"/>
</dbReference>
<evidence type="ECO:0000256" key="1">
    <source>
        <dbReference type="ARBA" id="ARBA00004395"/>
    </source>
</evidence>
<dbReference type="Proteomes" id="UP000077266">
    <property type="component" value="Unassembled WGS sequence"/>
</dbReference>
<dbReference type="InterPro" id="IPR007255">
    <property type="entry name" value="COG8"/>
</dbReference>
<evidence type="ECO:0000256" key="5">
    <source>
        <dbReference type="ARBA" id="ARBA00022927"/>
    </source>
</evidence>
<comment type="subcellular location">
    <subcellularLocation>
        <location evidence="1">Golgi apparatus membrane</location>
        <topology evidence="1">Peripheral membrane protein</topology>
    </subcellularLocation>
</comment>
<dbReference type="InParanoid" id="A0A165CRQ2"/>
<organism evidence="9 10">
    <name type="scientific">Exidia glandulosa HHB12029</name>
    <dbReference type="NCBI Taxonomy" id="1314781"/>
    <lineage>
        <taxon>Eukaryota</taxon>
        <taxon>Fungi</taxon>
        <taxon>Dikarya</taxon>
        <taxon>Basidiomycota</taxon>
        <taxon>Agaricomycotina</taxon>
        <taxon>Agaricomycetes</taxon>
        <taxon>Auriculariales</taxon>
        <taxon>Exidiaceae</taxon>
        <taxon>Exidia</taxon>
    </lineage>
</organism>
<dbReference type="EMBL" id="KV426295">
    <property type="protein sequence ID" value="KZV82976.1"/>
    <property type="molecule type" value="Genomic_DNA"/>
</dbReference>